<dbReference type="HAMAP" id="MF_00252">
    <property type="entry name" value="Lys_tRNA_synth_class2"/>
    <property type="match status" value="1"/>
</dbReference>
<dbReference type="PANTHER" id="PTHR42918:SF15">
    <property type="entry name" value="LYSINE--TRNA LIGASE, CHLOROPLASTIC_MITOCHONDRIAL"/>
    <property type="match status" value="1"/>
</dbReference>
<dbReference type="EC" id="6.1.1.6" evidence="7"/>
<dbReference type="InterPro" id="IPR044136">
    <property type="entry name" value="Lys-tRNA-ligase_II_N"/>
</dbReference>
<dbReference type="PRINTS" id="PR00982">
    <property type="entry name" value="TRNASYNTHLYS"/>
</dbReference>
<dbReference type="InterPro" id="IPR004364">
    <property type="entry name" value="Aa-tRNA-synt_II"/>
</dbReference>
<dbReference type="InterPro" id="IPR006195">
    <property type="entry name" value="aa-tRNA-synth_II"/>
</dbReference>
<evidence type="ECO:0000256" key="4">
    <source>
        <dbReference type="ARBA" id="ARBA00022840"/>
    </source>
</evidence>
<keyword evidence="7" id="KW-0648">Protein biosynthesis</keyword>
<feature type="binding site" evidence="7">
    <location>
        <position position="406"/>
    </location>
    <ligand>
        <name>Mg(2+)</name>
        <dbReference type="ChEBI" id="CHEBI:18420"/>
        <label>1</label>
    </ligand>
</feature>
<dbReference type="PANTHER" id="PTHR42918">
    <property type="entry name" value="LYSYL-TRNA SYNTHETASE"/>
    <property type="match status" value="1"/>
</dbReference>
<keyword evidence="1 7" id="KW-0436">Ligase</keyword>
<evidence type="ECO:0000256" key="7">
    <source>
        <dbReference type="HAMAP-Rule" id="MF_00252"/>
    </source>
</evidence>
<sequence length="488" mass="55299">MALEDIRNERIKKLNELKSSGGNPYPASVSKTREIICAVLKNFSAREKAKRKVTVVGRLMARRGHGGASFADLKDATGKIQLLFKEDTLGGDQYGLFSSVTDVGDILEVTGVPFTTKRGEKTVEVLKWAMLSKSLRPLPEKWHGLQDVEERFRKRYLDILMNEEVRERFKKRADIVRDMRKFLAGTGFEEAETPMLQSVAGGALAHPFKTHHKALDIGLYLRIAPELYLKRLLVGGFEKVFEIGRDFRNEGIDATHNPEFTMLEAYAAWWDEEAMMKFTESLFANSVKAVFKKGEFEYEGEKIKVKTPFQRIRFSDLLKKYALIPDYESETRESLALRAQRLGLKIGKHEGKGKIADEIYKKICRPRLKEPVFITNHPLDISPLAKKCSADSNFVRRFQLIAGGLEIANGFAELNDPIDQKARFAEQERMRGGGEEEAHRADEDFIESIEYGMPPAAGLGVGIDRLVMLLTNAHNIKEVILFPTMKPK</sequence>
<feature type="domain" description="Aminoacyl-transfer RNA synthetases class-II family profile" evidence="9">
    <location>
        <begin position="169"/>
        <end position="487"/>
    </location>
</feature>
<evidence type="ECO:0000256" key="5">
    <source>
        <dbReference type="ARBA" id="ARBA00023146"/>
    </source>
</evidence>
<comment type="caution">
    <text evidence="10">The sequence shown here is derived from an EMBL/GenBank/DDBJ whole genome shotgun (WGS) entry which is preliminary data.</text>
</comment>
<dbReference type="Pfam" id="PF01336">
    <property type="entry name" value="tRNA_anti-codon"/>
    <property type="match status" value="1"/>
</dbReference>
<keyword evidence="2 7" id="KW-0479">Metal-binding</keyword>
<dbReference type="GO" id="GO:0004824">
    <property type="term" value="F:lysine-tRNA ligase activity"/>
    <property type="evidence" value="ECO:0007669"/>
    <property type="project" value="UniProtKB-UniRule"/>
</dbReference>
<dbReference type="CDD" id="cd00775">
    <property type="entry name" value="LysRS_core"/>
    <property type="match status" value="1"/>
</dbReference>
<dbReference type="InterPro" id="IPR018149">
    <property type="entry name" value="Lys-tRNA-synth_II_C"/>
</dbReference>
<protein>
    <recommendedName>
        <fullName evidence="7">Lysine--tRNA ligase</fullName>
        <ecNumber evidence="7">6.1.1.6</ecNumber>
    </recommendedName>
    <alternativeName>
        <fullName evidence="7">Lysyl-tRNA synthetase</fullName>
        <shortName evidence="7">LysRS</shortName>
    </alternativeName>
</protein>
<dbReference type="InterPro" id="IPR004365">
    <property type="entry name" value="NA-bd_OB_tRNA"/>
</dbReference>
<dbReference type="Pfam" id="PF00152">
    <property type="entry name" value="tRNA-synt_2"/>
    <property type="match status" value="1"/>
</dbReference>
<keyword evidence="4 7" id="KW-0067">ATP-binding</keyword>
<dbReference type="PROSITE" id="PS50862">
    <property type="entry name" value="AA_TRNA_LIGASE_II"/>
    <property type="match status" value="1"/>
</dbReference>
<evidence type="ECO:0000256" key="6">
    <source>
        <dbReference type="ARBA" id="ARBA00048573"/>
    </source>
</evidence>
<dbReference type="InterPro" id="IPR012340">
    <property type="entry name" value="NA-bd_OB-fold"/>
</dbReference>
<evidence type="ECO:0000313" key="11">
    <source>
        <dbReference type="Proteomes" id="UP000177152"/>
    </source>
</evidence>
<dbReference type="Proteomes" id="UP000177152">
    <property type="component" value="Unassembled WGS sequence"/>
</dbReference>
<comment type="similarity">
    <text evidence="7">Belongs to the class-II aminoacyl-tRNA synthetase family.</text>
</comment>
<keyword evidence="3 7" id="KW-0547">Nucleotide-binding</keyword>
<dbReference type="NCBIfam" id="TIGR00499">
    <property type="entry name" value="lysS_bact"/>
    <property type="match status" value="1"/>
</dbReference>
<keyword evidence="7 8" id="KW-0460">Magnesium</keyword>
<dbReference type="NCBIfam" id="NF001756">
    <property type="entry name" value="PRK00484.1"/>
    <property type="match status" value="1"/>
</dbReference>
<dbReference type="CDD" id="cd04322">
    <property type="entry name" value="LysRS_N"/>
    <property type="match status" value="1"/>
</dbReference>
<name>A0A1G2K3E4_9BACT</name>
<keyword evidence="5 7" id="KW-0030">Aminoacyl-tRNA synthetase</keyword>
<dbReference type="AlphaFoldDB" id="A0A1G2K3E4"/>
<feature type="binding site" evidence="7">
    <location>
        <position position="406"/>
    </location>
    <ligand>
        <name>Mg(2+)</name>
        <dbReference type="ChEBI" id="CHEBI:18420"/>
        <label>2</label>
    </ligand>
</feature>
<evidence type="ECO:0000259" key="9">
    <source>
        <dbReference type="PROSITE" id="PS50862"/>
    </source>
</evidence>
<dbReference type="GO" id="GO:0006430">
    <property type="term" value="P:lysyl-tRNA aminoacylation"/>
    <property type="evidence" value="ECO:0007669"/>
    <property type="project" value="UniProtKB-UniRule"/>
</dbReference>
<proteinExistence type="inferred from homology"/>
<evidence type="ECO:0000256" key="2">
    <source>
        <dbReference type="ARBA" id="ARBA00022723"/>
    </source>
</evidence>
<evidence type="ECO:0000313" key="10">
    <source>
        <dbReference type="EMBL" id="OGZ93905.1"/>
    </source>
</evidence>
<comment type="cofactor">
    <cofactor evidence="7 8">
        <name>Mg(2+)</name>
        <dbReference type="ChEBI" id="CHEBI:18420"/>
    </cofactor>
    <text evidence="7 8">Binds 3 Mg(2+) ions per subunit.</text>
</comment>
<dbReference type="GO" id="GO:0005829">
    <property type="term" value="C:cytosol"/>
    <property type="evidence" value="ECO:0007669"/>
    <property type="project" value="TreeGrafter"/>
</dbReference>
<comment type="subunit">
    <text evidence="7">Homodimer.</text>
</comment>
<evidence type="ECO:0000256" key="1">
    <source>
        <dbReference type="ARBA" id="ARBA00022598"/>
    </source>
</evidence>
<dbReference type="Gene3D" id="2.40.50.140">
    <property type="entry name" value="Nucleic acid-binding proteins"/>
    <property type="match status" value="1"/>
</dbReference>
<evidence type="ECO:0000256" key="8">
    <source>
        <dbReference type="RuleBase" id="RU000336"/>
    </source>
</evidence>
<dbReference type="InterPro" id="IPR045864">
    <property type="entry name" value="aa-tRNA-synth_II/BPL/LPL"/>
</dbReference>
<dbReference type="GO" id="GO:0005524">
    <property type="term" value="F:ATP binding"/>
    <property type="evidence" value="ECO:0007669"/>
    <property type="project" value="UniProtKB-UniRule"/>
</dbReference>
<dbReference type="SUPFAM" id="SSF50249">
    <property type="entry name" value="Nucleic acid-binding proteins"/>
    <property type="match status" value="1"/>
</dbReference>
<comment type="subcellular location">
    <subcellularLocation>
        <location evidence="7">Cytoplasm</location>
    </subcellularLocation>
</comment>
<comment type="catalytic activity">
    <reaction evidence="6 7 8">
        <text>tRNA(Lys) + L-lysine + ATP = L-lysyl-tRNA(Lys) + AMP + diphosphate</text>
        <dbReference type="Rhea" id="RHEA:20792"/>
        <dbReference type="Rhea" id="RHEA-COMP:9696"/>
        <dbReference type="Rhea" id="RHEA-COMP:9697"/>
        <dbReference type="ChEBI" id="CHEBI:30616"/>
        <dbReference type="ChEBI" id="CHEBI:32551"/>
        <dbReference type="ChEBI" id="CHEBI:33019"/>
        <dbReference type="ChEBI" id="CHEBI:78442"/>
        <dbReference type="ChEBI" id="CHEBI:78529"/>
        <dbReference type="ChEBI" id="CHEBI:456215"/>
        <dbReference type="EC" id="6.1.1.6"/>
    </reaction>
</comment>
<comment type="caution">
    <text evidence="7">Lacks conserved residue(s) required for the propagation of feature annotation.</text>
</comment>
<organism evidence="10 11">
    <name type="scientific">Candidatus Sungbacteria bacterium RIFCSPHIGHO2_01_FULL_47_32</name>
    <dbReference type="NCBI Taxonomy" id="1802264"/>
    <lineage>
        <taxon>Bacteria</taxon>
        <taxon>Candidatus Sungiibacteriota</taxon>
    </lineage>
</organism>
<gene>
    <name evidence="7" type="primary">lysS</name>
    <name evidence="10" type="ORF">A2633_05315</name>
</gene>
<dbReference type="InterPro" id="IPR002313">
    <property type="entry name" value="Lys-tRNA-ligase_II"/>
</dbReference>
<reference evidence="10 11" key="1">
    <citation type="journal article" date="2016" name="Nat. Commun.">
        <title>Thousands of microbial genomes shed light on interconnected biogeochemical processes in an aquifer system.</title>
        <authorList>
            <person name="Anantharaman K."/>
            <person name="Brown C.T."/>
            <person name="Hug L.A."/>
            <person name="Sharon I."/>
            <person name="Castelle C.J."/>
            <person name="Probst A.J."/>
            <person name="Thomas B.C."/>
            <person name="Singh A."/>
            <person name="Wilkins M.J."/>
            <person name="Karaoz U."/>
            <person name="Brodie E.L."/>
            <person name="Williams K.H."/>
            <person name="Hubbard S.S."/>
            <person name="Banfield J.F."/>
        </authorList>
    </citation>
    <scope>NUCLEOTIDE SEQUENCE [LARGE SCALE GENOMIC DNA]</scope>
</reference>
<dbReference type="SUPFAM" id="SSF55681">
    <property type="entry name" value="Class II aaRS and biotin synthetases"/>
    <property type="match status" value="1"/>
</dbReference>
<dbReference type="GO" id="GO:0000049">
    <property type="term" value="F:tRNA binding"/>
    <property type="evidence" value="ECO:0007669"/>
    <property type="project" value="TreeGrafter"/>
</dbReference>
<dbReference type="EMBL" id="MHQC01000047">
    <property type="protein sequence ID" value="OGZ93905.1"/>
    <property type="molecule type" value="Genomic_DNA"/>
</dbReference>
<evidence type="ECO:0000256" key="3">
    <source>
        <dbReference type="ARBA" id="ARBA00022741"/>
    </source>
</evidence>
<accession>A0A1G2K3E4</accession>
<dbReference type="Gene3D" id="3.30.930.10">
    <property type="entry name" value="Bira Bifunctional Protein, Domain 2"/>
    <property type="match status" value="1"/>
</dbReference>
<keyword evidence="7" id="KW-0963">Cytoplasm</keyword>
<dbReference type="GO" id="GO:0000287">
    <property type="term" value="F:magnesium ion binding"/>
    <property type="evidence" value="ECO:0007669"/>
    <property type="project" value="UniProtKB-UniRule"/>
</dbReference>